<keyword evidence="2" id="KW-1185">Reference proteome</keyword>
<evidence type="ECO:0000313" key="1">
    <source>
        <dbReference type="EMBL" id="CAG8712950.1"/>
    </source>
</evidence>
<dbReference type="Proteomes" id="UP000789396">
    <property type="component" value="Unassembled WGS sequence"/>
</dbReference>
<feature type="non-terminal residue" evidence="1">
    <location>
        <position position="1"/>
    </location>
</feature>
<dbReference type="AlphaFoldDB" id="A0A9N9N8T1"/>
<comment type="caution">
    <text evidence="1">The sequence shown here is derived from an EMBL/GenBank/DDBJ whole genome shotgun (WGS) entry which is preliminary data.</text>
</comment>
<evidence type="ECO:0000313" key="2">
    <source>
        <dbReference type="Proteomes" id="UP000789396"/>
    </source>
</evidence>
<dbReference type="OrthoDB" id="2433259at2759"/>
<dbReference type="EMBL" id="CAJVPZ010022758">
    <property type="protein sequence ID" value="CAG8712950.1"/>
    <property type="molecule type" value="Genomic_DNA"/>
</dbReference>
<organism evidence="1 2">
    <name type="scientific">Racocetra fulgida</name>
    <dbReference type="NCBI Taxonomy" id="60492"/>
    <lineage>
        <taxon>Eukaryota</taxon>
        <taxon>Fungi</taxon>
        <taxon>Fungi incertae sedis</taxon>
        <taxon>Mucoromycota</taxon>
        <taxon>Glomeromycotina</taxon>
        <taxon>Glomeromycetes</taxon>
        <taxon>Diversisporales</taxon>
        <taxon>Gigasporaceae</taxon>
        <taxon>Racocetra</taxon>
    </lineage>
</organism>
<name>A0A9N9N8T1_9GLOM</name>
<protein>
    <submittedName>
        <fullName evidence="1">15600_t:CDS:1</fullName>
    </submittedName>
</protein>
<reference evidence="1" key="1">
    <citation type="submission" date="2021-06" db="EMBL/GenBank/DDBJ databases">
        <authorList>
            <person name="Kallberg Y."/>
            <person name="Tangrot J."/>
            <person name="Rosling A."/>
        </authorList>
    </citation>
    <scope>NUCLEOTIDE SEQUENCE</scope>
    <source>
        <strain evidence="1">IN212</strain>
    </source>
</reference>
<gene>
    <name evidence="1" type="ORF">RFULGI_LOCUS10960</name>
</gene>
<proteinExistence type="predicted"/>
<accession>A0A9N9N8T1</accession>
<sequence length="67" mass="7716">LSDKLSDKYVVSFLSRNLAANEFLKEFNEAENSVNINDISTELEQTVISKKSKKKVLEEKVEIRVKK</sequence>